<dbReference type="RefSeq" id="WP_150865356.1">
    <property type="nucleotide sequence ID" value="NZ_VYXP01000012.1"/>
</dbReference>
<sequence length="94" mass="10786">MGEDQRTARRWIDEASFVETSIVRLSKPLEGSDHPYKYSLALIVGGQCVLRYDNERGKGDHRHEGDIEQAYVFTTLSQLLSDFKSDVRRKLQNG</sequence>
<dbReference type="AlphaFoldDB" id="A0A5N0T8Y8"/>
<dbReference type="Proteomes" id="UP000325372">
    <property type="component" value="Unassembled WGS sequence"/>
</dbReference>
<evidence type="ECO:0000313" key="1">
    <source>
        <dbReference type="EMBL" id="KAA9129759.1"/>
    </source>
</evidence>
<proteinExistence type="predicted"/>
<dbReference type="Pfam" id="PF20126">
    <property type="entry name" value="TumE"/>
    <property type="match status" value="1"/>
</dbReference>
<comment type="caution">
    <text evidence="1">The sequence shown here is derived from an EMBL/GenBank/DDBJ whole genome shotgun (WGS) entry which is preliminary data.</text>
</comment>
<gene>
    <name evidence="1" type="ORF">F3N42_14575</name>
</gene>
<reference evidence="1 2" key="1">
    <citation type="submission" date="2019-09" db="EMBL/GenBank/DDBJ databases">
        <title>Wenzhouxiangella sp. Genome sequencing and assembly.</title>
        <authorList>
            <person name="Zhang R."/>
        </authorList>
    </citation>
    <scope>NUCLEOTIDE SEQUENCE [LARGE SCALE GENOMIC DNA]</scope>
    <source>
        <strain evidence="1 2">W260</strain>
    </source>
</reference>
<organism evidence="1 2">
    <name type="scientific">Marinihelvus fidelis</name>
    <dbReference type="NCBI Taxonomy" id="2613842"/>
    <lineage>
        <taxon>Bacteria</taxon>
        <taxon>Pseudomonadati</taxon>
        <taxon>Pseudomonadota</taxon>
        <taxon>Gammaproteobacteria</taxon>
        <taxon>Chromatiales</taxon>
        <taxon>Wenzhouxiangellaceae</taxon>
        <taxon>Marinihelvus</taxon>
    </lineage>
</organism>
<name>A0A5N0T8Y8_9GAMM</name>
<protein>
    <submittedName>
        <fullName evidence="1">Uncharacterized protein</fullName>
    </submittedName>
</protein>
<keyword evidence="2" id="KW-1185">Reference proteome</keyword>
<dbReference type="InterPro" id="IPR045397">
    <property type="entry name" value="TumE-like"/>
</dbReference>
<evidence type="ECO:0000313" key="2">
    <source>
        <dbReference type="Proteomes" id="UP000325372"/>
    </source>
</evidence>
<accession>A0A5N0T8Y8</accession>
<dbReference type="EMBL" id="VYXP01000012">
    <property type="protein sequence ID" value="KAA9129759.1"/>
    <property type="molecule type" value="Genomic_DNA"/>
</dbReference>